<feature type="compositionally biased region" description="Low complexity" evidence="1">
    <location>
        <begin position="432"/>
        <end position="450"/>
    </location>
</feature>
<keyword evidence="2" id="KW-0812">Transmembrane</keyword>
<dbReference type="InterPro" id="IPR016024">
    <property type="entry name" value="ARM-type_fold"/>
</dbReference>
<sequence length="644" mass="70565">MEPMELVAEHALLFKRASGRGDAHWAELSQALKDLAEAVEAVARQDPHDADGLVRDHLLPLAPDFAQVMRSIRSRLVADACESLGRITQATRRAITPVATALLDALVHTAKGSSKAIRDPGTRLFSLFSEHARFDLQRVHRLFKESPQERARVLLLLQLQTVLSCWSKDEIEPCYSDMVDMMRRGMRDPSSDVRSAGRQAFCAFSSIWTDRLDELVDVPTPQTRDLLMKEMPYAEITKVIQSKFYASSMASKDSAGTIRQRRAEYKRQASSTGSGDQDDGIFIEVTDSSRRGPIFRSQILSSSRGRATSPAGRSPGPSRGLSPAMQRRASSPTHHSPRLLHTRRSQPQLSVPALHPSVTEFPEALAPDSSSDVDPHRVASGPLQASGLQQPRPVVRRASGSTPTPARRAPVVFAPMSPPNRSIAAPSISMPQSSDVSAESAADASPSQPEKSPDAFFDDVLPSSVPAPEPRSEANVTIPELKQSSPKRAMVLHPEPRTAAVSLSSRMVVVFLLALGTLFGISGLLQAASKVRDANDYHQALVERINEFESSILESYEAMKKMDEKYAVWNEYVREMAEEDESNALMQLQSIQLQVQRWQVEMKQDLLEFKQSLSGDMIDAALAPLRSQPAAGGADNDTVSGPTP</sequence>
<feature type="region of interest" description="Disordered" evidence="1">
    <location>
        <begin position="624"/>
        <end position="644"/>
    </location>
</feature>
<feature type="compositionally biased region" description="Basic residues" evidence="1">
    <location>
        <begin position="335"/>
        <end position="344"/>
    </location>
</feature>
<proteinExistence type="predicted"/>
<keyword evidence="2" id="KW-1133">Transmembrane helix</keyword>
<evidence type="ECO:0000256" key="2">
    <source>
        <dbReference type="SAM" id="Phobius"/>
    </source>
</evidence>
<feature type="region of interest" description="Disordered" evidence="1">
    <location>
        <begin position="251"/>
        <end position="350"/>
    </location>
</feature>
<evidence type="ECO:0000313" key="5">
    <source>
        <dbReference type="Proteomes" id="UP001209570"/>
    </source>
</evidence>
<name>A0AAD5LAC4_PYTIN</name>
<gene>
    <name evidence="4" type="ORF">P43SY_010566</name>
</gene>
<dbReference type="AlphaFoldDB" id="A0AAD5LAC4"/>
<evidence type="ECO:0000313" key="4">
    <source>
        <dbReference type="EMBL" id="KAJ0392231.1"/>
    </source>
</evidence>
<dbReference type="SUPFAM" id="SSF48371">
    <property type="entry name" value="ARM repeat"/>
    <property type="match status" value="1"/>
</dbReference>
<evidence type="ECO:0000259" key="3">
    <source>
        <dbReference type="Pfam" id="PF12348"/>
    </source>
</evidence>
<dbReference type="EMBL" id="JAKCXM010000685">
    <property type="protein sequence ID" value="KAJ0392231.1"/>
    <property type="molecule type" value="Genomic_DNA"/>
</dbReference>
<reference evidence="4" key="1">
    <citation type="submission" date="2021-12" db="EMBL/GenBank/DDBJ databases">
        <title>Prjna785345.</title>
        <authorList>
            <person name="Rujirawat T."/>
            <person name="Krajaejun T."/>
        </authorList>
    </citation>
    <scope>NUCLEOTIDE SEQUENCE</scope>
    <source>
        <strain evidence="4">Pi057C3</strain>
    </source>
</reference>
<dbReference type="Pfam" id="PF12348">
    <property type="entry name" value="CLASP_N"/>
    <property type="match status" value="1"/>
</dbReference>
<feature type="transmembrane region" description="Helical" evidence="2">
    <location>
        <begin position="507"/>
        <end position="525"/>
    </location>
</feature>
<dbReference type="Gene3D" id="1.25.10.10">
    <property type="entry name" value="Leucine-rich Repeat Variant"/>
    <property type="match status" value="1"/>
</dbReference>
<organism evidence="4 5">
    <name type="scientific">Pythium insidiosum</name>
    <name type="common">Pythiosis disease agent</name>
    <dbReference type="NCBI Taxonomy" id="114742"/>
    <lineage>
        <taxon>Eukaryota</taxon>
        <taxon>Sar</taxon>
        <taxon>Stramenopiles</taxon>
        <taxon>Oomycota</taxon>
        <taxon>Peronosporomycetes</taxon>
        <taxon>Pythiales</taxon>
        <taxon>Pythiaceae</taxon>
        <taxon>Pythium</taxon>
    </lineage>
</organism>
<accession>A0AAD5LAC4</accession>
<protein>
    <recommendedName>
        <fullName evidence="3">CLASP N-terminal domain-containing protein</fullName>
    </recommendedName>
</protein>
<dbReference type="InterPro" id="IPR011989">
    <property type="entry name" value="ARM-like"/>
</dbReference>
<evidence type="ECO:0000256" key="1">
    <source>
        <dbReference type="SAM" id="MobiDB-lite"/>
    </source>
</evidence>
<feature type="domain" description="CLASP N-terminal" evidence="3">
    <location>
        <begin position="66"/>
        <end position="227"/>
    </location>
</feature>
<dbReference type="InterPro" id="IPR024395">
    <property type="entry name" value="CLASP_N_dom"/>
</dbReference>
<keyword evidence="5" id="KW-1185">Reference proteome</keyword>
<comment type="caution">
    <text evidence="4">The sequence shown here is derived from an EMBL/GenBank/DDBJ whole genome shotgun (WGS) entry which is preliminary data.</text>
</comment>
<dbReference type="Proteomes" id="UP001209570">
    <property type="component" value="Unassembled WGS sequence"/>
</dbReference>
<keyword evidence="2" id="KW-0472">Membrane</keyword>
<feature type="region of interest" description="Disordered" evidence="1">
    <location>
        <begin position="363"/>
        <end position="488"/>
    </location>
</feature>